<evidence type="ECO:0000313" key="2">
    <source>
        <dbReference type="EMBL" id="GAI24673.1"/>
    </source>
</evidence>
<name>X1M000_9ZZZZ</name>
<protein>
    <submittedName>
        <fullName evidence="2">Uncharacterized protein</fullName>
    </submittedName>
</protein>
<gene>
    <name evidence="2" type="ORF">S06H3_35647</name>
</gene>
<dbReference type="AlphaFoldDB" id="X1M000"/>
<proteinExistence type="predicted"/>
<evidence type="ECO:0000256" key="1">
    <source>
        <dbReference type="SAM" id="MobiDB-lite"/>
    </source>
</evidence>
<accession>X1M000</accession>
<organism evidence="2">
    <name type="scientific">marine sediment metagenome</name>
    <dbReference type="NCBI Taxonomy" id="412755"/>
    <lineage>
        <taxon>unclassified sequences</taxon>
        <taxon>metagenomes</taxon>
        <taxon>ecological metagenomes</taxon>
    </lineage>
</organism>
<comment type="caution">
    <text evidence="2">The sequence shown here is derived from an EMBL/GenBank/DDBJ whole genome shotgun (WGS) entry which is preliminary data.</text>
</comment>
<feature type="compositionally biased region" description="Basic and acidic residues" evidence="1">
    <location>
        <begin position="9"/>
        <end position="40"/>
    </location>
</feature>
<feature type="region of interest" description="Disordered" evidence="1">
    <location>
        <begin position="1"/>
        <end position="40"/>
    </location>
</feature>
<feature type="non-terminal residue" evidence="2">
    <location>
        <position position="1"/>
    </location>
</feature>
<sequence>AVAAFLKGRSWERGKQNERNSDALQNHYKEVADARGRVKS</sequence>
<dbReference type="EMBL" id="BARV01021526">
    <property type="protein sequence ID" value="GAI24673.1"/>
    <property type="molecule type" value="Genomic_DNA"/>
</dbReference>
<reference evidence="2" key="1">
    <citation type="journal article" date="2014" name="Front. Microbiol.">
        <title>High frequency of phylogenetically diverse reductive dehalogenase-homologous genes in deep subseafloor sedimentary metagenomes.</title>
        <authorList>
            <person name="Kawai M."/>
            <person name="Futagami T."/>
            <person name="Toyoda A."/>
            <person name="Takaki Y."/>
            <person name="Nishi S."/>
            <person name="Hori S."/>
            <person name="Arai W."/>
            <person name="Tsubouchi T."/>
            <person name="Morono Y."/>
            <person name="Uchiyama I."/>
            <person name="Ito T."/>
            <person name="Fujiyama A."/>
            <person name="Inagaki F."/>
            <person name="Takami H."/>
        </authorList>
    </citation>
    <scope>NUCLEOTIDE SEQUENCE</scope>
    <source>
        <strain evidence="2">Expedition CK06-06</strain>
    </source>
</reference>